<dbReference type="EMBL" id="JARMQG010000103">
    <property type="protein sequence ID" value="MED3562642.1"/>
    <property type="molecule type" value="Genomic_DNA"/>
</dbReference>
<dbReference type="RefSeq" id="WP_327967580.1">
    <property type="nucleotide sequence ID" value="NZ_JARMQG010000103.1"/>
</dbReference>
<evidence type="ECO:0000313" key="2">
    <source>
        <dbReference type="Proteomes" id="UP001330749"/>
    </source>
</evidence>
<reference evidence="1 2" key="1">
    <citation type="submission" date="2023-03" db="EMBL/GenBank/DDBJ databases">
        <title>Bacillus Genome Sequencing.</title>
        <authorList>
            <person name="Dunlap C."/>
        </authorList>
    </citation>
    <scope>NUCLEOTIDE SEQUENCE [LARGE SCALE GENOMIC DNA]</scope>
    <source>
        <strain evidence="1 2">B-14544</strain>
    </source>
</reference>
<evidence type="ECO:0000313" key="1">
    <source>
        <dbReference type="EMBL" id="MED3562642.1"/>
    </source>
</evidence>
<keyword evidence="2" id="KW-1185">Reference proteome</keyword>
<protein>
    <recommendedName>
        <fullName evidence="3">DUF3800 domain-containing protein</fullName>
    </recommendedName>
</protein>
<comment type="caution">
    <text evidence="1">The sequence shown here is derived from an EMBL/GenBank/DDBJ whole genome shotgun (WGS) entry which is preliminary data.</text>
</comment>
<accession>A0ABU6NBG8</accession>
<dbReference type="Proteomes" id="UP001330749">
    <property type="component" value="Unassembled WGS sequence"/>
</dbReference>
<name>A0ABU6NBG8_9BACI</name>
<evidence type="ECO:0008006" key="3">
    <source>
        <dbReference type="Google" id="ProtNLM"/>
    </source>
</evidence>
<proteinExistence type="predicted"/>
<organism evidence="1 2">
    <name type="scientific">Bacillus xiapuensis</name>
    <dbReference type="NCBI Taxonomy" id="2014075"/>
    <lineage>
        <taxon>Bacteria</taxon>
        <taxon>Bacillati</taxon>
        <taxon>Bacillota</taxon>
        <taxon>Bacilli</taxon>
        <taxon>Bacillales</taxon>
        <taxon>Bacillaceae</taxon>
        <taxon>Bacillus</taxon>
    </lineage>
</organism>
<sequence>MNDIQYAFFNEYGDYGFDFDNKDTSTHFMITAILVKDSDKECLEEEIEKILEKYFQNKDDGFGQIKNQPDLLLKILIELNELPFKIYTYAIDKQKIRENSGVTYKNTFIKYLTLNVLEDLSNTYEKLDIVADDKEPKEFMKAFLNYVKKECIPDLFNYSSFGFNNTKSDILVHLAEWMAGTLAMGYDRKHSKHYQTFYKLIKPQIVRMNLWPHDYRNFLYDYKVDRANIKNDEVIIKQAVNSAYQYIDKYRKTDDEDEKLRVDFIKFLLFNLKENPDDYVYTQEILNNLNAIREVDL</sequence>
<gene>
    <name evidence="1" type="ORF">P4447_09250</name>
</gene>
<feature type="non-terminal residue" evidence="1">
    <location>
        <position position="297"/>
    </location>
</feature>